<dbReference type="GO" id="GO:0008483">
    <property type="term" value="F:transaminase activity"/>
    <property type="evidence" value="ECO:0007669"/>
    <property type="project" value="UniProtKB-KW"/>
</dbReference>
<dbReference type="STRING" id="461836.A0A0L0DCI2"/>
<dbReference type="Gene3D" id="3.90.1150.10">
    <property type="entry name" value="Aspartate Aminotransferase, domain 1"/>
    <property type="match status" value="1"/>
</dbReference>
<dbReference type="InterPro" id="IPR015424">
    <property type="entry name" value="PyrdxlP-dep_Trfase"/>
</dbReference>
<feature type="domain" description="Aminotransferase class V" evidence="1">
    <location>
        <begin position="58"/>
        <end position="242"/>
    </location>
</feature>
<dbReference type="InterPro" id="IPR015421">
    <property type="entry name" value="PyrdxlP-dep_Trfase_major"/>
</dbReference>
<dbReference type="SMR" id="A0A0L0DCI2"/>
<dbReference type="OMA" id="MRIRREC"/>
<gene>
    <name evidence="2" type="ORF">AMSG_04761</name>
</gene>
<keyword evidence="3" id="KW-1185">Reference proteome</keyword>
<accession>A0A0L0DCI2</accession>
<dbReference type="PANTHER" id="PTHR43586:SF15">
    <property type="entry name" value="BLR3095 PROTEIN"/>
    <property type="match status" value="1"/>
</dbReference>
<keyword evidence="2" id="KW-0032">Aminotransferase</keyword>
<dbReference type="Pfam" id="PF00266">
    <property type="entry name" value="Aminotran_5"/>
    <property type="match status" value="1"/>
</dbReference>
<dbReference type="SUPFAM" id="SSF53383">
    <property type="entry name" value="PLP-dependent transferases"/>
    <property type="match status" value="1"/>
</dbReference>
<dbReference type="PANTHER" id="PTHR43586">
    <property type="entry name" value="CYSTEINE DESULFURASE"/>
    <property type="match status" value="1"/>
</dbReference>
<dbReference type="AlphaFoldDB" id="A0A0L0DCI2"/>
<dbReference type="OrthoDB" id="5978656at2759"/>
<dbReference type="EMBL" id="GL349452">
    <property type="protein sequence ID" value="KNC49018.1"/>
    <property type="molecule type" value="Genomic_DNA"/>
</dbReference>
<evidence type="ECO:0000313" key="2">
    <source>
        <dbReference type="EMBL" id="KNC49018.1"/>
    </source>
</evidence>
<reference evidence="2 3" key="1">
    <citation type="submission" date="2010-05" db="EMBL/GenBank/DDBJ databases">
        <title>The Genome Sequence of Thecamonas trahens ATCC 50062.</title>
        <authorList>
            <consortium name="The Broad Institute Genome Sequencing Platform"/>
            <person name="Russ C."/>
            <person name="Cuomo C."/>
            <person name="Shea T."/>
            <person name="Young S.K."/>
            <person name="Zeng Q."/>
            <person name="Koehrsen M."/>
            <person name="Haas B."/>
            <person name="Borodovsky M."/>
            <person name="Guigo R."/>
            <person name="Alvarado L."/>
            <person name="Berlin A."/>
            <person name="Bochicchio J."/>
            <person name="Borenstein D."/>
            <person name="Chapman S."/>
            <person name="Chen Z."/>
            <person name="Freedman E."/>
            <person name="Gellesch M."/>
            <person name="Goldberg J."/>
            <person name="Griggs A."/>
            <person name="Gujja S."/>
            <person name="Heilman E."/>
            <person name="Heiman D."/>
            <person name="Hepburn T."/>
            <person name="Howarth C."/>
            <person name="Jen D."/>
            <person name="Larson L."/>
            <person name="Mehta T."/>
            <person name="Park D."/>
            <person name="Pearson M."/>
            <person name="Roberts A."/>
            <person name="Saif S."/>
            <person name="Shenoy N."/>
            <person name="Sisk P."/>
            <person name="Stolte C."/>
            <person name="Sykes S."/>
            <person name="Thomson T."/>
            <person name="Walk T."/>
            <person name="White J."/>
            <person name="Yandava C."/>
            <person name="Burger G."/>
            <person name="Gray M.W."/>
            <person name="Holland P.W.H."/>
            <person name="King N."/>
            <person name="Lang F.B.F."/>
            <person name="Roger A.J."/>
            <person name="Ruiz-Trillo I."/>
            <person name="Lander E."/>
            <person name="Nusbaum C."/>
        </authorList>
    </citation>
    <scope>NUCLEOTIDE SEQUENCE [LARGE SCALE GENOMIC DNA]</scope>
    <source>
        <strain evidence="2 3">ATCC 50062</strain>
    </source>
</reference>
<dbReference type="Proteomes" id="UP000054408">
    <property type="component" value="Unassembled WGS sequence"/>
</dbReference>
<name>A0A0L0DCI2_THETB</name>
<proteinExistence type="predicted"/>
<evidence type="ECO:0000313" key="3">
    <source>
        <dbReference type="Proteomes" id="UP000054408"/>
    </source>
</evidence>
<sequence>MASEPPWHDAFEDMGGTIYLSAASRTPLPKRCAAVGKAALESKCLPWQLDGDKRPDALREAFATLVGSESGGDQVAIMPSTSYCMTLVSRSLAQVAQEAGGELRVVCVADQNSSAVLPWQAVGAKLVFVDGTSEAITAQVEVELKANAEHGGNTVSVINLPPLRWTDGTLIELNKIAAARDALSPSTLLVVDATQGLGVIPLDVNKLGVDVAVASVHKWLCGVYGAALVAVSLRARALLSPLDVHERARAGGSSDGCLPYEPGFGYPLAVKATGSGLDGGGRPNPVVLPVALCGLELINEWGGPAAIAGAVSALTDRVASGGRALGLRVPRCHAPHVVGLGLGAQGCAEAAAAALKAAGIVVSARSGGLRVAPYVYNTAAEVDVFLAVLGAWLCEHRVRCRLCASGSRM</sequence>
<organism evidence="2 3">
    <name type="scientific">Thecamonas trahens ATCC 50062</name>
    <dbReference type="NCBI Taxonomy" id="461836"/>
    <lineage>
        <taxon>Eukaryota</taxon>
        <taxon>Apusozoa</taxon>
        <taxon>Apusomonadida</taxon>
        <taxon>Apusomonadidae</taxon>
        <taxon>Thecamonas</taxon>
    </lineage>
</organism>
<dbReference type="RefSeq" id="XP_013758429.1">
    <property type="nucleotide sequence ID" value="XM_013902975.1"/>
</dbReference>
<dbReference type="InterPro" id="IPR015422">
    <property type="entry name" value="PyrdxlP-dep_Trfase_small"/>
</dbReference>
<dbReference type="Gene3D" id="3.40.640.10">
    <property type="entry name" value="Type I PLP-dependent aspartate aminotransferase-like (Major domain)"/>
    <property type="match status" value="1"/>
</dbReference>
<dbReference type="eggNOG" id="ENOG502S1NX">
    <property type="taxonomic scope" value="Eukaryota"/>
</dbReference>
<dbReference type="InterPro" id="IPR000192">
    <property type="entry name" value="Aminotrans_V_dom"/>
</dbReference>
<evidence type="ECO:0000259" key="1">
    <source>
        <dbReference type="Pfam" id="PF00266"/>
    </source>
</evidence>
<dbReference type="GeneID" id="25564290"/>
<keyword evidence="2" id="KW-0808">Transferase</keyword>
<protein>
    <submittedName>
        <fullName evidence="2">Aminotransferase</fullName>
    </submittedName>
</protein>